<evidence type="ECO:0000313" key="2">
    <source>
        <dbReference type="EMBL" id="KAF7371987.1"/>
    </source>
</evidence>
<keyword evidence="3" id="KW-1185">Reference proteome</keyword>
<keyword evidence="1" id="KW-0732">Signal</keyword>
<dbReference type="OrthoDB" id="10517115at2759"/>
<gene>
    <name evidence="2" type="ORF">MVEN_00056800</name>
</gene>
<accession>A0A8H6Z6X5</accession>
<feature type="signal peptide" evidence="1">
    <location>
        <begin position="1"/>
        <end position="17"/>
    </location>
</feature>
<sequence>MFSLLHLLVCLVLSVQSLPTPDISVDADSNINVNTTGNSSTLIDVKVSVQNFVQPAEGPKPSVTPTAFAQNGNPSASLGSIACSRSIPSSSAIIPPSGFAQKFG</sequence>
<dbReference type="AlphaFoldDB" id="A0A8H6Z6X5"/>
<reference evidence="2" key="1">
    <citation type="submission" date="2020-05" db="EMBL/GenBank/DDBJ databases">
        <title>Mycena genomes resolve the evolution of fungal bioluminescence.</title>
        <authorList>
            <person name="Tsai I.J."/>
        </authorList>
    </citation>
    <scope>NUCLEOTIDE SEQUENCE</scope>
    <source>
        <strain evidence="2">CCC161011</strain>
    </source>
</reference>
<proteinExistence type="predicted"/>
<evidence type="ECO:0000313" key="3">
    <source>
        <dbReference type="Proteomes" id="UP000620124"/>
    </source>
</evidence>
<name>A0A8H6Z6X5_9AGAR</name>
<dbReference type="Proteomes" id="UP000620124">
    <property type="component" value="Unassembled WGS sequence"/>
</dbReference>
<protein>
    <submittedName>
        <fullName evidence="2">Uncharacterized protein</fullName>
    </submittedName>
</protein>
<organism evidence="2 3">
    <name type="scientific">Mycena venus</name>
    <dbReference type="NCBI Taxonomy" id="2733690"/>
    <lineage>
        <taxon>Eukaryota</taxon>
        <taxon>Fungi</taxon>
        <taxon>Dikarya</taxon>
        <taxon>Basidiomycota</taxon>
        <taxon>Agaricomycotina</taxon>
        <taxon>Agaricomycetes</taxon>
        <taxon>Agaricomycetidae</taxon>
        <taxon>Agaricales</taxon>
        <taxon>Marasmiineae</taxon>
        <taxon>Mycenaceae</taxon>
        <taxon>Mycena</taxon>
    </lineage>
</organism>
<feature type="chain" id="PRO_5034758284" evidence="1">
    <location>
        <begin position="18"/>
        <end position="104"/>
    </location>
</feature>
<comment type="caution">
    <text evidence="2">The sequence shown here is derived from an EMBL/GenBank/DDBJ whole genome shotgun (WGS) entry which is preliminary data.</text>
</comment>
<evidence type="ECO:0000256" key="1">
    <source>
        <dbReference type="SAM" id="SignalP"/>
    </source>
</evidence>
<dbReference type="EMBL" id="JACAZI010000001">
    <property type="protein sequence ID" value="KAF7371987.1"/>
    <property type="molecule type" value="Genomic_DNA"/>
</dbReference>